<reference evidence="1" key="2">
    <citation type="submission" date="2020-09" db="EMBL/GenBank/DDBJ databases">
        <authorList>
            <person name="Sun Q."/>
            <person name="Zhou Y."/>
        </authorList>
    </citation>
    <scope>NUCLEOTIDE SEQUENCE</scope>
    <source>
        <strain evidence="1">CGMCC 4.7679</strain>
    </source>
</reference>
<keyword evidence="2" id="KW-1185">Reference proteome</keyword>
<dbReference type="EMBL" id="BNAV01000013">
    <property type="protein sequence ID" value="GHF79774.1"/>
    <property type="molecule type" value="Genomic_DNA"/>
</dbReference>
<proteinExistence type="predicted"/>
<accession>A0A8H9MER6</accession>
<dbReference type="Proteomes" id="UP000658656">
    <property type="component" value="Unassembled WGS sequence"/>
</dbReference>
<evidence type="ECO:0000313" key="1">
    <source>
        <dbReference type="EMBL" id="GHF79774.1"/>
    </source>
</evidence>
<dbReference type="AlphaFoldDB" id="A0A8H9MER6"/>
<sequence length="98" mass="10620">MTQGSQTGCWQHNYRNKKGAWPDIRGQAETAAPVVVVTGAGSGIGRWFGWQAYRTDPVLRDVDDVSPGLSPAVVDIEAATLNPLNLKMTSGAMREFFP</sequence>
<reference evidence="1" key="1">
    <citation type="journal article" date="2014" name="Int. J. Syst. Evol. Microbiol.">
        <title>Complete genome sequence of Corynebacterium casei LMG S-19264T (=DSM 44701T), isolated from a smear-ripened cheese.</title>
        <authorList>
            <consortium name="US DOE Joint Genome Institute (JGI-PGF)"/>
            <person name="Walter F."/>
            <person name="Albersmeier A."/>
            <person name="Kalinowski J."/>
            <person name="Ruckert C."/>
        </authorList>
    </citation>
    <scope>NUCLEOTIDE SEQUENCE</scope>
    <source>
        <strain evidence="1">CGMCC 4.7679</strain>
    </source>
</reference>
<gene>
    <name evidence="1" type="ORF">GCM10017566_62470</name>
</gene>
<evidence type="ECO:0000313" key="2">
    <source>
        <dbReference type="Proteomes" id="UP000658656"/>
    </source>
</evidence>
<comment type="caution">
    <text evidence="1">The sequence shown here is derived from an EMBL/GenBank/DDBJ whole genome shotgun (WGS) entry which is preliminary data.</text>
</comment>
<protein>
    <submittedName>
        <fullName evidence="1">Uncharacterized protein</fullName>
    </submittedName>
</protein>
<organism evidence="1 2">
    <name type="scientific">Amycolatopsis bartoniae</name>
    <dbReference type="NCBI Taxonomy" id="941986"/>
    <lineage>
        <taxon>Bacteria</taxon>
        <taxon>Bacillati</taxon>
        <taxon>Actinomycetota</taxon>
        <taxon>Actinomycetes</taxon>
        <taxon>Pseudonocardiales</taxon>
        <taxon>Pseudonocardiaceae</taxon>
        <taxon>Amycolatopsis</taxon>
    </lineage>
</organism>
<name>A0A8H9MER6_9PSEU</name>